<feature type="region of interest" description="Disordered" evidence="1">
    <location>
        <begin position="1"/>
        <end position="58"/>
    </location>
</feature>
<feature type="compositionally biased region" description="Basic residues" evidence="1">
    <location>
        <begin position="192"/>
        <end position="203"/>
    </location>
</feature>
<keyword evidence="4" id="KW-1185">Reference proteome</keyword>
<dbReference type="InterPro" id="IPR058933">
    <property type="entry name" value="YMC020W-like_ab_hydrolase"/>
</dbReference>
<dbReference type="OrthoDB" id="5598028at2759"/>
<feature type="compositionally biased region" description="Low complexity" evidence="1">
    <location>
        <begin position="31"/>
        <end position="42"/>
    </location>
</feature>
<proteinExistence type="predicted"/>
<feature type="region of interest" description="Disordered" evidence="1">
    <location>
        <begin position="274"/>
        <end position="299"/>
    </location>
</feature>
<name>A0A168N5C9_ABSGL</name>
<dbReference type="AlphaFoldDB" id="A0A168N5C9"/>
<feature type="compositionally biased region" description="Polar residues" evidence="1">
    <location>
        <begin position="392"/>
        <end position="401"/>
    </location>
</feature>
<dbReference type="InParanoid" id="A0A168N5C9"/>
<dbReference type="Proteomes" id="UP000078561">
    <property type="component" value="Unassembled WGS sequence"/>
</dbReference>
<feature type="domain" description="YMC020W-like alpha/beta hydrolase" evidence="2">
    <location>
        <begin position="563"/>
        <end position="866"/>
    </location>
</feature>
<feature type="compositionally biased region" description="Pro residues" evidence="1">
    <location>
        <begin position="175"/>
        <end position="187"/>
    </location>
</feature>
<dbReference type="Pfam" id="PF26147">
    <property type="entry name" value="AB_HYDROLASE_YMC0-YMC35"/>
    <property type="match status" value="1"/>
</dbReference>
<organism evidence="3">
    <name type="scientific">Absidia glauca</name>
    <name type="common">Pin mould</name>
    <dbReference type="NCBI Taxonomy" id="4829"/>
    <lineage>
        <taxon>Eukaryota</taxon>
        <taxon>Fungi</taxon>
        <taxon>Fungi incertae sedis</taxon>
        <taxon>Mucoromycota</taxon>
        <taxon>Mucoromycotina</taxon>
        <taxon>Mucoromycetes</taxon>
        <taxon>Mucorales</taxon>
        <taxon>Cunninghamellaceae</taxon>
        <taxon>Absidia</taxon>
    </lineage>
</organism>
<feature type="compositionally biased region" description="Low complexity" evidence="1">
    <location>
        <begin position="204"/>
        <end position="239"/>
    </location>
</feature>
<feature type="compositionally biased region" description="Low complexity" evidence="1">
    <location>
        <begin position="343"/>
        <end position="362"/>
    </location>
</feature>
<feature type="compositionally biased region" description="Low complexity" evidence="1">
    <location>
        <begin position="160"/>
        <end position="174"/>
    </location>
</feature>
<evidence type="ECO:0000259" key="2">
    <source>
        <dbReference type="Pfam" id="PF26147"/>
    </source>
</evidence>
<feature type="region of interest" description="Disordered" evidence="1">
    <location>
        <begin position="341"/>
        <end position="474"/>
    </location>
</feature>
<evidence type="ECO:0000256" key="1">
    <source>
        <dbReference type="SAM" id="MobiDB-lite"/>
    </source>
</evidence>
<evidence type="ECO:0000313" key="4">
    <source>
        <dbReference type="Proteomes" id="UP000078561"/>
    </source>
</evidence>
<feature type="region of interest" description="Disordered" evidence="1">
    <location>
        <begin position="130"/>
        <end position="252"/>
    </location>
</feature>
<feature type="compositionally biased region" description="Pro residues" evidence="1">
    <location>
        <begin position="16"/>
        <end position="30"/>
    </location>
</feature>
<feature type="compositionally biased region" description="Polar residues" evidence="1">
    <location>
        <begin position="274"/>
        <end position="289"/>
    </location>
</feature>
<feature type="compositionally biased region" description="Polar residues" evidence="1">
    <location>
        <begin position="450"/>
        <end position="471"/>
    </location>
</feature>
<dbReference type="PANTHER" id="PTHR47349">
    <property type="entry name" value="CHROMOSOME 8, WHOLE GENOME SHOTGUN SEQUENCE"/>
    <property type="match status" value="1"/>
</dbReference>
<dbReference type="InterPro" id="IPR058934">
    <property type="entry name" value="YMC020W-like"/>
</dbReference>
<gene>
    <name evidence="3" type="primary">ABSGL_05505.1 scaffold 7169</name>
</gene>
<accession>A0A168N5C9</accession>
<reference evidence="3" key="1">
    <citation type="submission" date="2016-04" db="EMBL/GenBank/DDBJ databases">
        <authorList>
            <person name="Evans L.H."/>
            <person name="Alamgir A."/>
            <person name="Owens N."/>
            <person name="Weber N.D."/>
            <person name="Virtaneva K."/>
            <person name="Barbian K."/>
            <person name="Babar A."/>
            <person name="Rosenke K."/>
        </authorList>
    </citation>
    <scope>NUCLEOTIDE SEQUENCE [LARGE SCALE GENOMIC DNA]</scope>
    <source>
        <strain evidence="3">CBS 101.48</strain>
    </source>
</reference>
<evidence type="ECO:0000313" key="3">
    <source>
        <dbReference type="EMBL" id="SAL99851.1"/>
    </source>
</evidence>
<dbReference type="EMBL" id="LT553030">
    <property type="protein sequence ID" value="SAL99851.1"/>
    <property type="molecule type" value="Genomic_DNA"/>
</dbReference>
<sequence length="960" mass="105185">MFSWLHQWDHPTKKILPPPPSPPSPSPSPQQPQQTQSHTLPPRFQYSHNGQHLHSSSVSLPLSEKVMISPKSIAIAKKTAVHVSGDDTSSLYHQPFASHSHQEESTITTNSSAASVALSAELIKGQQRQYPPALGFGDPSTIASPSIRPKVLDQPSANASVTSLKSVSSSSSSPPSLPFPIPSPTPSPQQHQPHHHLHHHPKLLHQQLQRSSSTSSRTSSSTTPACASSNSSSTTSRPPVMHPSPKRSATRFSTSVSANGDIVFETHSPTIVSTIDAPLSSSPSSIDHQPTTEEDSRTSMISVSLAEKHLLDMIQPLPPPMTTSSSTATTTHSTDVIEASDDLQQQPSSQHEQQPQRQPLEPASLDQVTVSDIGGTTTTTTTHEDQPIGTDQPIQSTQQMDQVGEKATPKGGFWSWLILSPPPPAPSNQKPPSTDDGDPTNQHEIDDNPETTVPVKSSIASSVQPVTNKGATKNHVLPLFRSQYRVPPSPSSTVHPLSKPPSGNLFDKAMESIQSLIQQASLNLNKPNDRVIVTDPDSWRQQMKARFARFIDEMKSDPHGLAGKKVVVIGVHGWFPMKLVRSVVGEPTGTSTKFCEQMVAAVKKYFELEHGLVISENTTTITSIPLEGEGKVEDRVNKLYTNLIHHSDWLEAVSMADVILWATHSQGTPVSAMLMHRLLERGHIHTHRQSVGMLAMAGISHGPFPVLKGSLIVKYFEADAARELFEFMDSESDISKKFRASLAYIMQRGIKLTLVGSMQDQVVPLYSAIISAISHPNIVRSVYIDGHIFTPENDFIIHLIAFALRLRNAGLSDHGLMTHLSEVLAGSLYALEGGHSTIYEELDVYYLAVQHLFETDPLGKAVLINHGCDDNVENGPTLFGSNHATGEVTLRPFQAKSINKNPYYLPWAMRGLCEDQAILKNDIWARQLDHLRHLFEAWEPTSPKLRSVKFRLEPFTFPLL</sequence>
<protein>
    <recommendedName>
        <fullName evidence="2">YMC020W-like alpha/beta hydrolase domain-containing protein</fullName>
    </recommendedName>
</protein>
<dbReference type="PANTHER" id="PTHR47349:SF1">
    <property type="entry name" value="AER328WP"/>
    <property type="match status" value="1"/>
</dbReference>